<reference evidence="1 2" key="1">
    <citation type="journal article" date="2024" name="G3 (Bethesda)">
        <title>Genome assembly of Hibiscus sabdariffa L. provides insights into metabolisms of medicinal natural products.</title>
        <authorList>
            <person name="Kim T."/>
        </authorList>
    </citation>
    <scope>NUCLEOTIDE SEQUENCE [LARGE SCALE GENOMIC DNA]</scope>
    <source>
        <strain evidence="1">TK-2024</strain>
        <tissue evidence="1">Old leaves</tissue>
    </source>
</reference>
<comment type="caution">
    <text evidence="1">The sequence shown here is derived from an EMBL/GenBank/DDBJ whole genome shotgun (WGS) entry which is preliminary data.</text>
</comment>
<organism evidence="1 2">
    <name type="scientific">Hibiscus sabdariffa</name>
    <name type="common">roselle</name>
    <dbReference type="NCBI Taxonomy" id="183260"/>
    <lineage>
        <taxon>Eukaryota</taxon>
        <taxon>Viridiplantae</taxon>
        <taxon>Streptophyta</taxon>
        <taxon>Embryophyta</taxon>
        <taxon>Tracheophyta</taxon>
        <taxon>Spermatophyta</taxon>
        <taxon>Magnoliopsida</taxon>
        <taxon>eudicotyledons</taxon>
        <taxon>Gunneridae</taxon>
        <taxon>Pentapetalae</taxon>
        <taxon>rosids</taxon>
        <taxon>malvids</taxon>
        <taxon>Malvales</taxon>
        <taxon>Malvaceae</taxon>
        <taxon>Malvoideae</taxon>
        <taxon>Hibiscus</taxon>
    </lineage>
</organism>
<accession>A0ABR2A839</accession>
<dbReference type="Proteomes" id="UP001472677">
    <property type="component" value="Unassembled WGS sequence"/>
</dbReference>
<sequence>MTYGGYAPGYEYRRVKVGDQERGICEFVGRVNDVLIANQGAVAINGGSLRSTSTGQQRACGSNAETYNVRFVSTGLQNGDVRGAGGLQLYADAVLPLDTAPVNHHQ</sequence>
<evidence type="ECO:0000313" key="1">
    <source>
        <dbReference type="EMBL" id="KAK8489151.1"/>
    </source>
</evidence>
<protein>
    <submittedName>
        <fullName evidence="1">Uncharacterized protein</fullName>
    </submittedName>
</protein>
<keyword evidence="2" id="KW-1185">Reference proteome</keyword>
<gene>
    <name evidence="1" type="ORF">V6N12_044589</name>
</gene>
<dbReference type="EMBL" id="JBBPBM010000942">
    <property type="protein sequence ID" value="KAK8489151.1"/>
    <property type="molecule type" value="Genomic_DNA"/>
</dbReference>
<proteinExistence type="predicted"/>
<name>A0ABR2A839_9ROSI</name>
<evidence type="ECO:0000313" key="2">
    <source>
        <dbReference type="Proteomes" id="UP001472677"/>
    </source>
</evidence>